<dbReference type="SUPFAM" id="SSF111369">
    <property type="entry name" value="HlyD-like secretion proteins"/>
    <property type="match status" value="1"/>
</dbReference>
<evidence type="ECO:0000256" key="2">
    <source>
        <dbReference type="SAM" id="Phobius"/>
    </source>
</evidence>
<evidence type="ECO:0000313" key="4">
    <source>
        <dbReference type="Proteomes" id="UP000280444"/>
    </source>
</evidence>
<comment type="caution">
    <text evidence="3">The sequence shown here is derived from an EMBL/GenBank/DDBJ whole genome shotgun (WGS) entry which is preliminary data.</text>
</comment>
<evidence type="ECO:0000313" key="3">
    <source>
        <dbReference type="EMBL" id="RRC95836.1"/>
    </source>
</evidence>
<dbReference type="AlphaFoldDB" id="A0A3P1SFQ6"/>
<dbReference type="PANTHER" id="PTHR30469:SF33">
    <property type="entry name" value="SLR1207 PROTEIN"/>
    <property type="match status" value="1"/>
</dbReference>
<feature type="region of interest" description="Disordered" evidence="1">
    <location>
        <begin position="210"/>
        <end position="233"/>
    </location>
</feature>
<dbReference type="GO" id="GO:1990281">
    <property type="term" value="C:efflux pump complex"/>
    <property type="evidence" value="ECO:0007669"/>
    <property type="project" value="TreeGrafter"/>
</dbReference>
<evidence type="ECO:0000256" key="1">
    <source>
        <dbReference type="SAM" id="MobiDB-lite"/>
    </source>
</evidence>
<organism evidence="3 4">
    <name type="scientific">Schaalia canis</name>
    <dbReference type="NCBI Taxonomy" id="100469"/>
    <lineage>
        <taxon>Bacteria</taxon>
        <taxon>Bacillati</taxon>
        <taxon>Actinomycetota</taxon>
        <taxon>Actinomycetes</taxon>
        <taxon>Actinomycetales</taxon>
        <taxon>Actinomycetaceae</taxon>
        <taxon>Schaalia</taxon>
    </lineage>
</organism>
<dbReference type="GO" id="GO:0015562">
    <property type="term" value="F:efflux transmembrane transporter activity"/>
    <property type="evidence" value="ECO:0007669"/>
    <property type="project" value="TreeGrafter"/>
</dbReference>
<accession>A0A3P1SFQ6</accession>
<dbReference type="Proteomes" id="UP000280444">
    <property type="component" value="Unassembled WGS sequence"/>
</dbReference>
<dbReference type="PANTHER" id="PTHR30469">
    <property type="entry name" value="MULTIDRUG RESISTANCE PROTEIN MDTA"/>
    <property type="match status" value="1"/>
</dbReference>
<reference evidence="3 4" key="1">
    <citation type="submission" date="2018-11" db="EMBL/GenBank/DDBJ databases">
        <title>Genomes From Bacteria Associated with the Canine Oral Cavity: a Test Case for Automated Genome-Based Taxonomic Assignment.</title>
        <authorList>
            <person name="Coil D.A."/>
            <person name="Jospin G."/>
            <person name="Darling A.E."/>
            <person name="Wallis C."/>
            <person name="Davis I.J."/>
            <person name="Harris S."/>
            <person name="Eisen J.A."/>
            <person name="Holcombe L.J."/>
            <person name="O'Flynn C."/>
        </authorList>
    </citation>
    <scope>NUCLEOTIDE SEQUENCE [LARGE SCALE GENOMIC DNA]</scope>
    <source>
        <strain evidence="3 4">OH770</strain>
    </source>
</reference>
<keyword evidence="2" id="KW-1133">Transmembrane helix</keyword>
<dbReference type="RefSeq" id="WP_124868469.1">
    <property type="nucleotide sequence ID" value="NZ_RQZF01000002.1"/>
</dbReference>
<feature type="region of interest" description="Disordered" evidence="1">
    <location>
        <begin position="330"/>
        <end position="366"/>
    </location>
</feature>
<dbReference type="Gene3D" id="2.40.50.100">
    <property type="match status" value="1"/>
</dbReference>
<sequence length="366" mass="38939">MTTYRSRGAVAMSIVKTLLLFIIAIAMVKFAFFPAQSSNDAMPLEPMGNYGQITITPERGTITNTVTLEGTIQSDPAPAVKATLGGEITEIYVNNGDHVSAGDTLLLIQKEMQGDPVERVDEEGNKIVEPGKTWWKNEWITAPVSGKLNLTALLTQQVNVGDSLGTVQPPTFSAVATLTPDQMYRVQNLPDKATITIKNGPAPFECNGVRIETPQNRPANKEGDTQGNTSSTSIEARCAVPDGQTVFPGLQVTMALVAGEAADVLTVPISAVEGRFEQGTVYGPAEPGGKPVKIPVKLGLTDGKRVQIIEGLAEDQEILEFVPGKIVEGKESSMFGPEGEGMMMEEGGPESEGVPAEEIPTTEEAK</sequence>
<dbReference type="Gene3D" id="2.40.420.20">
    <property type="match status" value="1"/>
</dbReference>
<keyword evidence="2" id="KW-0812">Transmembrane</keyword>
<feature type="transmembrane region" description="Helical" evidence="2">
    <location>
        <begin position="12"/>
        <end position="33"/>
    </location>
</feature>
<keyword evidence="2" id="KW-0472">Membrane</keyword>
<proteinExistence type="predicted"/>
<protein>
    <submittedName>
        <fullName evidence="3">Efflux RND transporter periplasmic adaptor subunit</fullName>
    </submittedName>
</protein>
<feature type="compositionally biased region" description="Low complexity" evidence="1">
    <location>
        <begin position="332"/>
        <end position="358"/>
    </location>
</feature>
<dbReference type="OrthoDB" id="4401807at2"/>
<dbReference type="EMBL" id="RQZF01000002">
    <property type="protein sequence ID" value="RRC95836.1"/>
    <property type="molecule type" value="Genomic_DNA"/>
</dbReference>
<name>A0A3P1SFQ6_9ACTO</name>
<gene>
    <name evidence="3" type="ORF">EII11_02930</name>
</gene>
<keyword evidence="4" id="KW-1185">Reference proteome</keyword>